<gene>
    <name evidence="10" type="ORF">URODEC1_LOCUS22410</name>
</gene>
<dbReference type="GO" id="GO:0005743">
    <property type="term" value="C:mitochondrial inner membrane"/>
    <property type="evidence" value="ECO:0007669"/>
    <property type="project" value="UniProtKB-SubCell"/>
</dbReference>
<comment type="similarity">
    <text evidence="2 9">Belongs to the mitochondrial pyruvate carrier (MPC) (TC 2.A.105) family.</text>
</comment>
<evidence type="ECO:0000256" key="6">
    <source>
        <dbReference type="ARBA" id="ARBA00022989"/>
    </source>
</evidence>
<sequence>MASSAFWNHPAGPKTIHFWAPTFKWCLNVANVADFVKPLSSLLSDSMQKNWNLFSASSALPATCTYQISRKIRKDYFSNEDDAVMANVK</sequence>
<reference evidence="10 11" key="2">
    <citation type="submission" date="2024-10" db="EMBL/GenBank/DDBJ databases">
        <authorList>
            <person name="Ryan C."/>
        </authorList>
    </citation>
    <scope>NUCLEOTIDE SEQUENCE [LARGE SCALE GENOMIC DNA]</scope>
</reference>
<keyword evidence="7 9" id="KW-0496">Mitochondrion</keyword>
<dbReference type="EMBL" id="OZ075124">
    <property type="protein sequence ID" value="CAL4923615.1"/>
    <property type="molecule type" value="Genomic_DNA"/>
</dbReference>
<comment type="function">
    <text evidence="9">Mediates the uptake of pyruvate into mitochondria.</text>
</comment>
<dbReference type="InterPro" id="IPR005336">
    <property type="entry name" value="MPC"/>
</dbReference>
<dbReference type="Proteomes" id="UP001497457">
    <property type="component" value="Chromosome 14rd"/>
</dbReference>
<keyword evidence="4" id="KW-0812">Transmembrane</keyword>
<evidence type="ECO:0000313" key="11">
    <source>
        <dbReference type="Proteomes" id="UP001497457"/>
    </source>
</evidence>
<protein>
    <recommendedName>
        <fullName evidence="9">Mitochondrial pyruvate carrier</fullName>
    </recommendedName>
</protein>
<keyword evidence="6" id="KW-1133">Transmembrane helix</keyword>
<keyword evidence="3 9" id="KW-0813">Transport</keyword>
<dbReference type="Pfam" id="PF03650">
    <property type="entry name" value="MPC"/>
    <property type="match status" value="1"/>
</dbReference>
<keyword evidence="5 9" id="KW-0999">Mitochondrion inner membrane</keyword>
<evidence type="ECO:0000256" key="3">
    <source>
        <dbReference type="ARBA" id="ARBA00022448"/>
    </source>
</evidence>
<evidence type="ECO:0000256" key="4">
    <source>
        <dbReference type="ARBA" id="ARBA00022692"/>
    </source>
</evidence>
<evidence type="ECO:0000256" key="7">
    <source>
        <dbReference type="ARBA" id="ARBA00023128"/>
    </source>
</evidence>
<accession>A0ABC8XAQ6</accession>
<reference evidence="11" key="1">
    <citation type="submission" date="2024-06" db="EMBL/GenBank/DDBJ databases">
        <authorList>
            <person name="Ryan C."/>
        </authorList>
    </citation>
    <scope>NUCLEOTIDE SEQUENCE [LARGE SCALE GENOMIC DNA]</scope>
</reference>
<keyword evidence="11" id="KW-1185">Reference proteome</keyword>
<comment type="subcellular location">
    <subcellularLocation>
        <location evidence="1 9">Mitochondrion inner membrane</location>
        <topology evidence="1 9">Multi-pass membrane protein</topology>
    </subcellularLocation>
</comment>
<evidence type="ECO:0000313" key="10">
    <source>
        <dbReference type="EMBL" id="CAL4923615.1"/>
    </source>
</evidence>
<evidence type="ECO:0000256" key="2">
    <source>
        <dbReference type="ARBA" id="ARBA00006416"/>
    </source>
</evidence>
<name>A0ABC8XAQ6_9POAL</name>
<evidence type="ECO:0000256" key="8">
    <source>
        <dbReference type="ARBA" id="ARBA00023136"/>
    </source>
</evidence>
<keyword evidence="8" id="KW-0472">Membrane</keyword>
<evidence type="ECO:0000256" key="9">
    <source>
        <dbReference type="RuleBase" id="RU363100"/>
    </source>
</evidence>
<evidence type="ECO:0000256" key="5">
    <source>
        <dbReference type="ARBA" id="ARBA00022792"/>
    </source>
</evidence>
<evidence type="ECO:0000256" key="1">
    <source>
        <dbReference type="ARBA" id="ARBA00004448"/>
    </source>
</evidence>
<proteinExistence type="inferred from homology"/>
<dbReference type="AlphaFoldDB" id="A0ABC8XAQ6"/>
<organism evidence="10 11">
    <name type="scientific">Urochloa decumbens</name>
    <dbReference type="NCBI Taxonomy" id="240449"/>
    <lineage>
        <taxon>Eukaryota</taxon>
        <taxon>Viridiplantae</taxon>
        <taxon>Streptophyta</taxon>
        <taxon>Embryophyta</taxon>
        <taxon>Tracheophyta</taxon>
        <taxon>Spermatophyta</taxon>
        <taxon>Magnoliopsida</taxon>
        <taxon>Liliopsida</taxon>
        <taxon>Poales</taxon>
        <taxon>Poaceae</taxon>
        <taxon>PACMAD clade</taxon>
        <taxon>Panicoideae</taxon>
        <taxon>Panicodae</taxon>
        <taxon>Paniceae</taxon>
        <taxon>Melinidinae</taxon>
        <taxon>Urochloa</taxon>
    </lineage>
</organism>